<accession>A0A7E4VGF4</accession>
<sequence>MPNSTLPPSFSRNGETLPPDSTPQAIIAVLIFLSATVLICFCTYCANLRNHIFNALFWRCRDDPKRGKMSVGHKYAFVPTDDIGFTNDGYTTSNATTPSPVYRNALIVGVPPYRKLTTLSTTFSVTADDNHHHGAGSSSGIVNHPDFCVAVNKDSVVSAV</sequence>
<keyword evidence="1" id="KW-0472">Membrane</keyword>
<reference evidence="3" key="2">
    <citation type="submission" date="2020-10" db="UniProtKB">
        <authorList>
            <consortium name="WormBaseParasite"/>
        </authorList>
    </citation>
    <scope>IDENTIFICATION</scope>
</reference>
<organism evidence="2 3">
    <name type="scientific">Panagrellus redivivus</name>
    <name type="common">Microworm</name>
    <dbReference type="NCBI Taxonomy" id="6233"/>
    <lineage>
        <taxon>Eukaryota</taxon>
        <taxon>Metazoa</taxon>
        <taxon>Ecdysozoa</taxon>
        <taxon>Nematoda</taxon>
        <taxon>Chromadorea</taxon>
        <taxon>Rhabditida</taxon>
        <taxon>Tylenchina</taxon>
        <taxon>Panagrolaimomorpha</taxon>
        <taxon>Panagrolaimoidea</taxon>
        <taxon>Panagrolaimidae</taxon>
        <taxon>Panagrellus</taxon>
    </lineage>
</organism>
<evidence type="ECO:0000313" key="2">
    <source>
        <dbReference type="Proteomes" id="UP000492821"/>
    </source>
</evidence>
<evidence type="ECO:0000256" key="1">
    <source>
        <dbReference type="SAM" id="Phobius"/>
    </source>
</evidence>
<feature type="transmembrane region" description="Helical" evidence="1">
    <location>
        <begin position="25"/>
        <end position="46"/>
    </location>
</feature>
<reference evidence="2" key="1">
    <citation type="journal article" date="2013" name="Genetics">
        <title>The draft genome and transcriptome of Panagrellus redivivus are shaped by the harsh demands of a free-living lifestyle.</title>
        <authorList>
            <person name="Srinivasan J."/>
            <person name="Dillman A.R."/>
            <person name="Macchietto M.G."/>
            <person name="Heikkinen L."/>
            <person name="Lakso M."/>
            <person name="Fracchia K.M."/>
            <person name="Antoshechkin I."/>
            <person name="Mortazavi A."/>
            <person name="Wong G."/>
            <person name="Sternberg P.W."/>
        </authorList>
    </citation>
    <scope>NUCLEOTIDE SEQUENCE [LARGE SCALE GENOMIC DNA]</scope>
    <source>
        <strain evidence="2">MT8872</strain>
    </source>
</reference>
<protein>
    <submittedName>
        <fullName evidence="3">Envelope glycoprotein UL132</fullName>
    </submittedName>
</protein>
<evidence type="ECO:0000313" key="3">
    <source>
        <dbReference type="WBParaSite" id="Pan_g20550.t1"/>
    </source>
</evidence>
<name>A0A7E4VGF4_PANRE</name>
<keyword evidence="2" id="KW-1185">Reference proteome</keyword>
<keyword evidence="1" id="KW-1133">Transmembrane helix</keyword>
<keyword evidence="1" id="KW-0812">Transmembrane</keyword>
<dbReference type="Proteomes" id="UP000492821">
    <property type="component" value="Unassembled WGS sequence"/>
</dbReference>
<dbReference type="AlphaFoldDB" id="A0A7E4VGF4"/>
<dbReference type="WBParaSite" id="Pan_g20550.t1">
    <property type="protein sequence ID" value="Pan_g20550.t1"/>
    <property type="gene ID" value="Pan_g20550"/>
</dbReference>
<proteinExistence type="predicted"/>